<dbReference type="PANTHER" id="PTHR15863">
    <property type="entry name" value="MRN COMPLEX-INTERACTING PROTEIN"/>
    <property type="match status" value="1"/>
</dbReference>
<comment type="caution">
    <text evidence="2">The sequence shown here is derived from an EMBL/GenBank/DDBJ whole genome shotgun (WGS) entry which is preliminary data.</text>
</comment>
<dbReference type="Proteomes" id="UP000812440">
    <property type="component" value="Chromosome 3"/>
</dbReference>
<name>A0A8T2J134_9PIPI</name>
<evidence type="ECO:0000259" key="1">
    <source>
        <dbReference type="Pfam" id="PF15749"/>
    </source>
</evidence>
<proteinExistence type="predicted"/>
<sequence>MVQEFQVLCCFSCQTFQVHQVKKSKKWSCKLCGEKQSLVKIYGQGSGVDCRQHVQKLNMLQGEIQQAADKTARYVQFTMCHSDSKWGRVVSSSVTEGSQERFSLPPYVQKTEHSSIPLLQSNIEHKCKSVRTEKNLNTNMPQAAHGERFITSNEPSLNQSLFSQQQDHSKNVLVSPTTITAPSTLFQTDEDFDDNY</sequence>
<reference evidence="2" key="1">
    <citation type="thesis" date="2020" institute="ProQuest LLC" country="789 East Eisenhower Parkway, Ann Arbor, MI, USA">
        <title>Comparative Genomics and Chromosome Evolution.</title>
        <authorList>
            <person name="Mudd A.B."/>
        </authorList>
    </citation>
    <scope>NUCLEOTIDE SEQUENCE</scope>
    <source>
        <strain evidence="2">Female2</strain>
        <tissue evidence="2">Blood</tissue>
    </source>
</reference>
<evidence type="ECO:0000313" key="2">
    <source>
        <dbReference type="EMBL" id="KAG8438969.1"/>
    </source>
</evidence>
<gene>
    <name evidence="2" type="ORF">GDO86_005232</name>
</gene>
<dbReference type="OrthoDB" id="9909447at2759"/>
<dbReference type="GO" id="GO:0003682">
    <property type="term" value="F:chromatin binding"/>
    <property type="evidence" value="ECO:0007669"/>
    <property type="project" value="TreeGrafter"/>
</dbReference>
<dbReference type="EMBL" id="JAACNH010000006">
    <property type="protein sequence ID" value="KAG8438969.1"/>
    <property type="molecule type" value="Genomic_DNA"/>
</dbReference>
<dbReference type="GO" id="GO:0005634">
    <property type="term" value="C:nucleus"/>
    <property type="evidence" value="ECO:0007669"/>
    <property type="project" value="TreeGrafter"/>
</dbReference>
<accession>A0A8T2J134</accession>
<keyword evidence="3" id="KW-1185">Reference proteome</keyword>
<organism evidence="2 3">
    <name type="scientific">Hymenochirus boettgeri</name>
    <name type="common">Congo dwarf clawed frog</name>
    <dbReference type="NCBI Taxonomy" id="247094"/>
    <lineage>
        <taxon>Eukaryota</taxon>
        <taxon>Metazoa</taxon>
        <taxon>Chordata</taxon>
        <taxon>Craniata</taxon>
        <taxon>Vertebrata</taxon>
        <taxon>Euteleostomi</taxon>
        <taxon>Amphibia</taxon>
        <taxon>Batrachia</taxon>
        <taxon>Anura</taxon>
        <taxon>Pipoidea</taxon>
        <taxon>Pipidae</taxon>
        <taxon>Pipinae</taxon>
        <taxon>Hymenochirus</taxon>
    </lineage>
</organism>
<dbReference type="InterPro" id="IPR032739">
    <property type="entry name" value="MRNIP"/>
</dbReference>
<dbReference type="AlphaFoldDB" id="A0A8T2J134"/>
<feature type="domain" description="MRN complex-interacting protein N-terminal" evidence="1">
    <location>
        <begin position="7"/>
        <end position="72"/>
    </location>
</feature>
<protein>
    <recommendedName>
        <fullName evidence="1">MRN complex-interacting protein N-terminal domain-containing protein</fullName>
    </recommendedName>
</protein>
<evidence type="ECO:0000313" key="3">
    <source>
        <dbReference type="Proteomes" id="UP000812440"/>
    </source>
</evidence>
<dbReference type="Pfam" id="PF15749">
    <property type="entry name" value="MRNIP"/>
    <property type="match status" value="1"/>
</dbReference>
<dbReference type="PANTHER" id="PTHR15863:SF2">
    <property type="entry name" value="MRN COMPLEX-INTERACTING PROTEIN"/>
    <property type="match status" value="1"/>
</dbReference>
<dbReference type="GO" id="GO:0007095">
    <property type="term" value="P:mitotic G2 DNA damage checkpoint signaling"/>
    <property type="evidence" value="ECO:0007669"/>
    <property type="project" value="TreeGrafter"/>
</dbReference>
<dbReference type="InterPro" id="IPR049472">
    <property type="entry name" value="MRNIP_N"/>
</dbReference>